<reference evidence="1" key="1">
    <citation type="submission" date="2022-01" db="EMBL/GenBank/DDBJ databases">
        <authorList>
            <person name="Criscuolo A."/>
        </authorList>
    </citation>
    <scope>NUCLEOTIDE SEQUENCE</scope>
    <source>
        <strain evidence="1">CIP111891</strain>
    </source>
</reference>
<accession>A0ABM9C4J8</accession>
<name>A0ABM9C4J8_9BACL</name>
<gene>
    <name evidence="1" type="ORF">PAECIP111891_02211</name>
</gene>
<proteinExistence type="predicted"/>
<dbReference type="InterPro" id="IPR003772">
    <property type="entry name" value="YceD"/>
</dbReference>
<evidence type="ECO:0008006" key="3">
    <source>
        <dbReference type="Google" id="ProtNLM"/>
    </source>
</evidence>
<keyword evidence="2" id="KW-1185">Reference proteome</keyword>
<protein>
    <recommendedName>
        <fullName evidence="3">DUF177 domain-containing protein</fullName>
    </recommendedName>
</protein>
<comment type="caution">
    <text evidence="1">The sequence shown here is derived from an EMBL/GenBank/DDBJ whole genome shotgun (WGS) entry which is preliminary data.</text>
</comment>
<dbReference type="EMBL" id="CAKMMW010000005">
    <property type="protein sequence ID" value="CAH1203043.1"/>
    <property type="molecule type" value="Genomic_DNA"/>
</dbReference>
<sequence length="176" mass="19889">MFVWGDIMQIRFRELSLQGQSVPMSEVMNLTEPFEGRQDILNHGPVHANLHAKYEDGVVKVNGSLTLDLELSCSRCLTHTNQTIKLPFKEVFMQKPEEEDPELDEDIHLVVGDKVDLEPYVVENVVVGLPYIPLCDEACKGLCPVCGENRNERDCGCKQDKIDPRLAGLADFFNKE</sequence>
<dbReference type="Proteomes" id="UP000838821">
    <property type="component" value="Unassembled WGS sequence"/>
</dbReference>
<dbReference type="PANTHER" id="PTHR34374">
    <property type="entry name" value="LARGE RIBOSOMAL RNA SUBUNIT ACCUMULATION PROTEIN YCED HOMOLOG 1, CHLOROPLASTIC"/>
    <property type="match status" value="1"/>
</dbReference>
<organism evidence="1 2">
    <name type="scientific">Paenibacillus allorhizoplanae</name>
    <dbReference type="NCBI Taxonomy" id="2905648"/>
    <lineage>
        <taxon>Bacteria</taxon>
        <taxon>Bacillati</taxon>
        <taxon>Bacillota</taxon>
        <taxon>Bacilli</taxon>
        <taxon>Bacillales</taxon>
        <taxon>Paenibacillaceae</taxon>
        <taxon>Paenibacillus</taxon>
    </lineage>
</organism>
<dbReference type="PANTHER" id="PTHR34374:SF1">
    <property type="entry name" value="LARGE RIBOSOMAL RNA SUBUNIT ACCUMULATION PROTEIN YCED HOMOLOG 1, CHLOROPLASTIC"/>
    <property type="match status" value="1"/>
</dbReference>
<dbReference type="Pfam" id="PF02620">
    <property type="entry name" value="YceD"/>
    <property type="match status" value="1"/>
</dbReference>
<evidence type="ECO:0000313" key="1">
    <source>
        <dbReference type="EMBL" id="CAH1203043.1"/>
    </source>
</evidence>
<evidence type="ECO:0000313" key="2">
    <source>
        <dbReference type="Proteomes" id="UP000838821"/>
    </source>
</evidence>